<evidence type="ECO:0000313" key="3">
    <source>
        <dbReference type="Proteomes" id="UP000326396"/>
    </source>
</evidence>
<organism evidence="2 3">
    <name type="scientific">Mikania micrantha</name>
    <name type="common">bitter vine</name>
    <dbReference type="NCBI Taxonomy" id="192012"/>
    <lineage>
        <taxon>Eukaryota</taxon>
        <taxon>Viridiplantae</taxon>
        <taxon>Streptophyta</taxon>
        <taxon>Embryophyta</taxon>
        <taxon>Tracheophyta</taxon>
        <taxon>Spermatophyta</taxon>
        <taxon>Magnoliopsida</taxon>
        <taxon>eudicotyledons</taxon>
        <taxon>Gunneridae</taxon>
        <taxon>Pentapetalae</taxon>
        <taxon>asterids</taxon>
        <taxon>campanulids</taxon>
        <taxon>Asterales</taxon>
        <taxon>Asteraceae</taxon>
        <taxon>Asteroideae</taxon>
        <taxon>Heliantheae alliance</taxon>
        <taxon>Eupatorieae</taxon>
        <taxon>Mikania</taxon>
    </lineage>
</organism>
<protein>
    <recommendedName>
        <fullName evidence="4">Mitochondrial protein</fullName>
    </recommendedName>
</protein>
<reference evidence="2 3" key="1">
    <citation type="submission" date="2019-05" db="EMBL/GenBank/DDBJ databases">
        <title>Mikania micrantha, genome provides insights into the molecular mechanism of rapid growth.</title>
        <authorList>
            <person name="Liu B."/>
        </authorList>
    </citation>
    <scope>NUCLEOTIDE SEQUENCE [LARGE SCALE GENOMIC DNA]</scope>
    <source>
        <strain evidence="2">NLD-2019</strain>
        <tissue evidence="2">Leaf</tissue>
    </source>
</reference>
<keyword evidence="1" id="KW-0812">Transmembrane</keyword>
<dbReference type="InterPro" id="IPR043502">
    <property type="entry name" value="DNA/RNA_pol_sf"/>
</dbReference>
<dbReference type="Proteomes" id="UP000326396">
    <property type="component" value="Linkage Group LG19"/>
</dbReference>
<comment type="caution">
    <text evidence="2">The sequence shown here is derived from an EMBL/GenBank/DDBJ whole genome shotgun (WGS) entry which is preliminary data.</text>
</comment>
<gene>
    <name evidence="2" type="ORF">E3N88_19958</name>
</gene>
<keyword evidence="3" id="KW-1185">Reference proteome</keyword>
<dbReference type="SUPFAM" id="SSF56672">
    <property type="entry name" value="DNA/RNA polymerases"/>
    <property type="match status" value="1"/>
</dbReference>
<name>A0A5N6NI33_9ASTR</name>
<keyword evidence="1" id="KW-0472">Membrane</keyword>
<dbReference type="OrthoDB" id="748084at2759"/>
<dbReference type="EMBL" id="SZYD01000011">
    <property type="protein sequence ID" value="KAD4887887.1"/>
    <property type="molecule type" value="Genomic_DNA"/>
</dbReference>
<dbReference type="FunFam" id="3.30.70.270:FF:000020">
    <property type="entry name" value="Transposon Tf2-6 polyprotein-like Protein"/>
    <property type="match status" value="1"/>
</dbReference>
<dbReference type="InterPro" id="IPR043128">
    <property type="entry name" value="Rev_trsase/Diguanyl_cyclase"/>
</dbReference>
<dbReference type="PANTHER" id="PTHR33064">
    <property type="entry name" value="POL PROTEIN"/>
    <property type="match status" value="1"/>
</dbReference>
<sequence length="307" mass="34721">MNFIESDAVFVFVVVSVTFEPLKSLIRIFDPPSGRCTRPLIINWKLHGQSYLHMTKSDTSGHESNMGRLLGVSAVLGSFLLQPRFAHCMDGFASSAHAHSISMLGESENDDNPHNFMIFAKKLMVPIALLFIVWMNWNYPIVLGVKVTLTLLSTKPSPFSVYVYIEQLQQQYRTRHPILHKLKSLYVKKVEVDDYTVLCIAKIEIGDQKYTLLGILGGWWVFELTSLRSVLSGFRSRTLQILETANGINVDPAKIEAIKNWTTPSTPTEIRSFLGLAGYYRRFIANFSKIALPLTTLTQKSQAFIWG</sequence>
<dbReference type="InterPro" id="IPR051320">
    <property type="entry name" value="Viral_Replic_Matur_Polypro"/>
</dbReference>
<proteinExistence type="predicted"/>
<evidence type="ECO:0000256" key="1">
    <source>
        <dbReference type="SAM" id="Phobius"/>
    </source>
</evidence>
<dbReference type="PANTHER" id="PTHR33064:SF37">
    <property type="entry name" value="RIBONUCLEASE H"/>
    <property type="match status" value="1"/>
</dbReference>
<feature type="transmembrane region" description="Helical" evidence="1">
    <location>
        <begin position="123"/>
        <end position="145"/>
    </location>
</feature>
<dbReference type="AlphaFoldDB" id="A0A5N6NI33"/>
<evidence type="ECO:0008006" key="4">
    <source>
        <dbReference type="Google" id="ProtNLM"/>
    </source>
</evidence>
<keyword evidence="1" id="KW-1133">Transmembrane helix</keyword>
<dbReference type="Gene3D" id="3.30.70.270">
    <property type="match status" value="1"/>
</dbReference>
<accession>A0A5N6NI33</accession>
<evidence type="ECO:0000313" key="2">
    <source>
        <dbReference type="EMBL" id="KAD4887887.1"/>
    </source>
</evidence>